<dbReference type="MEROPS" id="M38.980"/>
<evidence type="ECO:0000256" key="1">
    <source>
        <dbReference type="ARBA" id="ARBA00000853"/>
    </source>
</evidence>
<keyword evidence="7" id="KW-0479">Metal-binding</keyword>
<keyword evidence="8" id="KW-0378">Hydrolase</keyword>
<dbReference type="NCBIfam" id="TIGR01224">
    <property type="entry name" value="hutI"/>
    <property type="match status" value="1"/>
</dbReference>
<dbReference type="Pfam" id="PF01979">
    <property type="entry name" value="Amidohydro_1"/>
    <property type="match status" value="1"/>
</dbReference>
<comment type="cofactor">
    <cofactor evidence="2">
        <name>Fe(3+)</name>
        <dbReference type="ChEBI" id="CHEBI:29034"/>
    </cofactor>
</comment>
<dbReference type="SUPFAM" id="SSF51556">
    <property type="entry name" value="Metallo-dependent hydrolases"/>
    <property type="match status" value="1"/>
</dbReference>
<evidence type="ECO:0000256" key="7">
    <source>
        <dbReference type="ARBA" id="ARBA00022723"/>
    </source>
</evidence>
<dbReference type="SUPFAM" id="SSF51338">
    <property type="entry name" value="Composite domain of metallo-dependent hydrolases"/>
    <property type="match status" value="1"/>
</dbReference>
<dbReference type="GO" id="GO:0005737">
    <property type="term" value="C:cytoplasm"/>
    <property type="evidence" value="ECO:0007669"/>
    <property type="project" value="InterPro"/>
</dbReference>
<evidence type="ECO:0000256" key="5">
    <source>
        <dbReference type="ARBA" id="ARBA00012864"/>
    </source>
</evidence>
<protein>
    <recommendedName>
        <fullName evidence="6">Probable imidazolonepropionase</fullName>
        <ecNumber evidence="5">3.5.2.7</ecNumber>
    </recommendedName>
</protein>
<comment type="pathway">
    <text evidence="3">Amino-acid degradation; L-histidine degradation into L-glutamate; N-formimidoyl-L-glutamate from L-histidine: step 3/3.</text>
</comment>
<comment type="similarity">
    <text evidence="4">Belongs to the metallo-dependent hydrolases superfamily. HutI family.</text>
</comment>
<dbReference type="InterPro" id="IPR006680">
    <property type="entry name" value="Amidohydro-rel"/>
</dbReference>
<evidence type="ECO:0000256" key="3">
    <source>
        <dbReference type="ARBA" id="ARBA00004758"/>
    </source>
</evidence>
<dbReference type="InterPro" id="IPR032466">
    <property type="entry name" value="Metal_Hydrolase"/>
</dbReference>
<dbReference type="GO" id="GO:0050480">
    <property type="term" value="F:imidazolonepropionase activity"/>
    <property type="evidence" value="ECO:0007669"/>
    <property type="project" value="UniProtKB-EC"/>
</dbReference>
<organism evidence="13 14">
    <name type="scientific">Ancylostoma ceylanicum</name>
    <dbReference type="NCBI Taxonomy" id="53326"/>
    <lineage>
        <taxon>Eukaryota</taxon>
        <taxon>Metazoa</taxon>
        <taxon>Ecdysozoa</taxon>
        <taxon>Nematoda</taxon>
        <taxon>Chromadorea</taxon>
        <taxon>Rhabditida</taxon>
        <taxon>Rhabditina</taxon>
        <taxon>Rhabditomorpha</taxon>
        <taxon>Strongyloidea</taxon>
        <taxon>Ancylostomatidae</taxon>
        <taxon>Ancylostomatinae</taxon>
        <taxon>Ancylostoma</taxon>
    </lineage>
</organism>
<name>A0A0D6LLN6_9BILA</name>
<comment type="catalytic activity">
    <reaction evidence="1">
        <text>4-imidazolone-5-propanoate + H2O = N-formimidoyl-L-glutamate</text>
        <dbReference type="Rhea" id="RHEA:23660"/>
        <dbReference type="ChEBI" id="CHEBI:15377"/>
        <dbReference type="ChEBI" id="CHEBI:58928"/>
        <dbReference type="ChEBI" id="CHEBI:77893"/>
        <dbReference type="EC" id="3.5.2.7"/>
    </reaction>
</comment>
<keyword evidence="10" id="KW-0862">Zinc</keyword>
<dbReference type="Gene3D" id="3.20.20.140">
    <property type="entry name" value="Metal-dependent hydrolases"/>
    <property type="match status" value="1"/>
</dbReference>
<dbReference type="PANTHER" id="PTHR42752:SF1">
    <property type="entry name" value="IMIDAZOLONEPROPIONASE-RELATED"/>
    <property type="match status" value="1"/>
</dbReference>
<dbReference type="EMBL" id="KE125023">
    <property type="protein sequence ID" value="EPB72799.1"/>
    <property type="molecule type" value="Genomic_DNA"/>
</dbReference>
<feature type="domain" description="Amidohydrolase-related" evidence="12">
    <location>
        <begin position="93"/>
        <end position="363"/>
    </location>
</feature>
<dbReference type="EC" id="3.5.2.7" evidence="5"/>
<evidence type="ECO:0000313" key="14">
    <source>
        <dbReference type="Proteomes" id="UP000054495"/>
    </source>
</evidence>
<dbReference type="InterPro" id="IPR005920">
    <property type="entry name" value="HutI"/>
</dbReference>
<dbReference type="AlphaFoldDB" id="A0A0D6LLN6"/>
<keyword evidence="9" id="KW-0369">Histidine metabolism</keyword>
<gene>
    <name evidence="13" type="ORF">ANCCEY_08104</name>
</gene>
<proteinExistence type="inferred from homology"/>
<reference evidence="13 14" key="1">
    <citation type="submission" date="2013-05" db="EMBL/GenBank/DDBJ databases">
        <title>Draft genome of the parasitic nematode Anyclostoma ceylanicum.</title>
        <authorList>
            <person name="Mitreva M."/>
        </authorList>
    </citation>
    <scope>NUCLEOTIDE SEQUENCE [LARGE SCALE GENOMIC DNA]</scope>
</reference>
<keyword evidence="14" id="KW-1185">Reference proteome</keyword>
<evidence type="ECO:0000259" key="12">
    <source>
        <dbReference type="Pfam" id="PF01979"/>
    </source>
</evidence>
<keyword evidence="11" id="KW-0408">Iron</keyword>
<dbReference type="Proteomes" id="UP000054495">
    <property type="component" value="Unassembled WGS sequence"/>
</dbReference>
<dbReference type="InterPro" id="IPR011059">
    <property type="entry name" value="Metal-dep_hydrolase_composite"/>
</dbReference>
<evidence type="ECO:0000256" key="2">
    <source>
        <dbReference type="ARBA" id="ARBA00001965"/>
    </source>
</evidence>
<accession>A0A0D6LLN6</accession>
<evidence type="ECO:0000256" key="4">
    <source>
        <dbReference type="ARBA" id="ARBA00008002"/>
    </source>
</evidence>
<dbReference type="UniPathway" id="UPA00379">
    <property type="reaction ID" value="UER00551"/>
</dbReference>
<evidence type="ECO:0000256" key="8">
    <source>
        <dbReference type="ARBA" id="ARBA00022801"/>
    </source>
</evidence>
<evidence type="ECO:0000256" key="6">
    <source>
        <dbReference type="ARBA" id="ARBA00013406"/>
    </source>
</evidence>
<sequence>MTIVLLTVIRRRRMYRLLIRELKEIVQITDRPDVEFLKGTDMAKIKVLNDAGNGLAVLVAADGTIAAVGKEKEVRAVLGDHTVEKTLATNGGILLPGFVDGHSHPVFAGDRVHEFAMKLAGATYMEVSTKDNIHSVQAAGGGIHFTTSKTREASEEYLLEEFKKIALTMLRNGTTTLEAKSGYGLDTESELKMLRVLSRVPEETSLEISATFCGAHAVPKGSTEEEHVKLICDEMLPAIEKARAAGQLKNLENIDAFCEKNKMLMLVYFRKKILEAGKKLGLAANFHAEELSCIGGAEMGASVGARAMSHLEEISDDGIKAMAASGTTAVLLPSTAFILRLTPPPARKMIERGVIVALGSDFNPNAYCLAMPMIMHLGEDLGEMEIFAHTESTNSQKCSSSMRVHATKYGRGNHGSYVEFRSFARKRANPWSDHSWQERRLRRAGFQCQLLEAHNIQDGRSGHGDFACGEGGTSRSSIEMIAFSATIARLRIPPICITY</sequence>
<dbReference type="PANTHER" id="PTHR42752">
    <property type="entry name" value="IMIDAZOLONEPROPIONASE"/>
    <property type="match status" value="1"/>
</dbReference>
<dbReference type="GO" id="GO:0019556">
    <property type="term" value="P:L-histidine catabolic process to glutamate and formamide"/>
    <property type="evidence" value="ECO:0007669"/>
    <property type="project" value="UniProtKB-UniPathway"/>
</dbReference>
<dbReference type="FunFam" id="3.20.20.140:FF:000007">
    <property type="entry name" value="Imidazolonepropionase"/>
    <property type="match status" value="1"/>
</dbReference>
<evidence type="ECO:0000256" key="10">
    <source>
        <dbReference type="ARBA" id="ARBA00022833"/>
    </source>
</evidence>
<evidence type="ECO:0000256" key="11">
    <source>
        <dbReference type="ARBA" id="ARBA00023004"/>
    </source>
</evidence>
<dbReference type="GO" id="GO:0046872">
    <property type="term" value="F:metal ion binding"/>
    <property type="evidence" value="ECO:0007669"/>
    <property type="project" value="UniProtKB-KW"/>
</dbReference>
<dbReference type="GO" id="GO:0019557">
    <property type="term" value="P:L-histidine catabolic process to glutamate and formate"/>
    <property type="evidence" value="ECO:0007669"/>
    <property type="project" value="UniProtKB-UniPathway"/>
</dbReference>
<evidence type="ECO:0000256" key="9">
    <source>
        <dbReference type="ARBA" id="ARBA00022808"/>
    </source>
</evidence>
<evidence type="ECO:0000313" key="13">
    <source>
        <dbReference type="EMBL" id="EPB72799.1"/>
    </source>
</evidence>